<feature type="transmembrane region" description="Helical" evidence="1">
    <location>
        <begin position="21"/>
        <end position="43"/>
    </location>
</feature>
<organism evidence="2 3">
    <name type="scientific">Trichoderma harzianum CBS 226.95</name>
    <dbReference type="NCBI Taxonomy" id="983964"/>
    <lineage>
        <taxon>Eukaryota</taxon>
        <taxon>Fungi</taxon>
        <taxon>Dikarya</taxon>
        <taxon>Ascomycota</taxon>
        <taxon>Pezizomycotina</taxon>
        <taxon>Sordariomycetes</taxon>
        <taxon>Hypocreomycetidae</taxon>
        <taxon>Hypocreales</taxon>
        <taxon>Hypocreaceae</taxon>
        <taxon>Trichoderma</taxon>
    </lineage>
</organism>
<evidence type="ECO:0000256" key="1">
    <source>
        <dbReference type="SAM" id="Phobius"/>
    </source>
</evidence>
<dbReference type="RefSeq" id="XP_024775966.1">
    <property type="nucleotide sequence ID" value="XM_024914647.1"/>
</dbReference>
<evidence type="ECO:0000313" key="3">
    <source>
        <dbReference type="Proteomes" id="UP000241690"/>
    </source>
</evidence>
<protein>
    <submittedName>
        <fullName evidence="2">Uncharacterized protein</fullName>
    </submittedName>
</protein>
<keyword evidence="1" id="KW-0472">Membrane</keyword>
<keyword evidence="1" id="KW-0812">Transmembrane</keyword>
<keyword evidence="1" id="KW-1133">Transmembrane helix</keyword>
<reference evidence="2 3" key="1">
    <citation type="submission" date="2016-07" db="EMBL/GenBank/DDBJ databases">
        <title>Multiple horizontal gene transfer events from other fungi enriched the ability of initially mycotrophic Trichoderma (Ascomycota) to feed on dead plant biomass.</title>
        <authorList>
            <consortium name="DOE Joint Genome Institute"/>
            <person name="Aerts A."/>
            <person name="Atanasova L."/>
            <person name="Chenthamara K."/>
            <person name="Zhang J."/>
            <person name="Grujic M."/>
            <person name="Henrissat B."/>
            <person name="Kuo A."/>
            <person name="Salamov A."/>
            <person name="Lipzen A."/>
            <person name="Labutti K."/>
            <person name="Barry K."/>
            <person name="Miao Y."/>
            <person name="Rahimi M.J."/>
            <person name="Shen Q."/>
            <person name="Grigoriev I.V."/>
            <person name="Kubicek C.P."/>
            <person name="Druzhinina I.S."/>
        </authorList>
    </citation>
    <scope>NUCLEOTIDE SEQUENCE [LARGE SCALE GENOMIC DNA]</scope>
    <source>
        <strain evidence="2 3">CBS 226.95</strain>
    </source>
</reference>
<sequence length="86" mass="9937">MLSHVINTCPFRAPNRRPRTCLYLYTFVNCNMPATIYIIFFSFNMTSPINLPLNVLLQQASHTITSFSLSSRPPWARHIVPAKFLH</sequence>
<dbReference type="AlphaFoldDB" id="A0A2T4AGS8"/>
<dbReference type="EMBL" id="KZ679678">
    <property type="protein sequence ID" value="PTB56289.1"/>
    <property type="molecule type" value="Genomic_DNA"/>
</dbReference>
<dbReference type="Proteomes" id="UP000241690">
    <property type="component" value="Unassembled WGS sequence"/>
</dbReference>
<keyword evidence="3" id="KW-1185">Reference proteome</keyword>
<gene>
    <name evidence="2" type="ORF">M431DRAFT_372187</name>
</gene>
<evidence type="ECO:0000313" key="2">
    <source>
        <dbReference type="EMBL" id="PTB56289.1"/>
    </source>
</evidence>
<proteinExistence type="predicted"/>
<accession>A0A2T4AGS8</accession>
<name>A0A2T4AGS8_TRIHA</name>
<dbReference type="GeneID" id="36623213"/>